<dbReference type="SUPFAM" id="SSF48371">
    <property type="entry name" value="ARM repeat"/>
    <property type="match status" value="1"/>
</dbReference>
<gene>
    <name evidence="2" type="ORF">DFH07DRAFT_963540</name>
</gene>
<dbReference type="InterPro" id="IPR016024">
    <property type="entry name" value="ARM-type_fold"/>
</dbReference>
<sequence>MDEAPQTQDDKAPEKVERKVAKKAATAEKAAERQKIAQETATIKTAERAWVAQEKAAEKERAVVLKAEQEQVAREKEKERLAKLEQQPQAQLLEKEKQAPAERERAKKAAAAKFALSVYLRANVPNKVIACFAETGQMDKIVLYSKKVVDFMSQNMIQPATSFLLDALKENRPEQGPLQTRLLEMKLVHAPQLRRLPTPSRTPPPTQDQAHLVEELLVSETHFQKTTSESLT</sequence>
<dbReference type="AlphaFoldDB" id="A0AAD7IMB3"/>
<proteinExistence type="predicted"/>
<reference evidence="2" key="1">
    <citation type="submission" date="2023-03" db="EMBL/GenBank/DDBJ databases">
        <title>Massive genome expansion in bonnet fungi (Mycena s.s.) driven by repeated elements and novel gene families across ecological guilds.</title>
        <authorList>
            <consortium name="Lawrence Berkeley National Laboratory"/>
            <person name="Harder C.B."/>
            <person name="Miyauchi S."/>
            <person name="Viragh M."/>
            <person name="Kuo A."/>
            <person name="Thoen E."/>
            <person name="Andreopoulos B."/>
            <person name="Lu D."/>
            <person name="Skrede I."/>
            <person name="Drula E."/>
            <person name="Henrissat B."/>
            <person name="Morin E."/>
            <person name="Kohler A."/>
            <person name="Barry K."/>
            <person name="LaButti K."/>
            <person name="Morin E."/>
            <person name="Salamov A."/>
            <person name="Lipzen A."/>
            <person name="Mereny Z."/>
            <person name="Hegedus B."/>
            <person name="Baldrian P."/>
            <person name="Stursova M."/>
            <person name="Weitz H."/>
            <person name="Taylor A."/>
            <person name="Grigoriev I.V."/>
            <person name="Nagy L.G."/>
            <person name="Martin F."/>
            <person name="Kauserud H."/>
        </authorList>
    </citation>
    <scope>NUCLEOTIDE SEQUENCE</scope>
    <source>
        <strain evidence="2">CBHHK188m</strain>
    </source>
</reference>
<accession>A0AAD7IMB3</accession>
<evidence type="ECO:0000313" key="3">
    <source>
        <dbReference type="Proteomes" id="UP001215280"/>
    </source>
</evidence>
<name>A0AAD7IMB3_9AGAR</name>
<dbReference type="PANTHER" id="PTHR10292:SF1">
    <property type="entry name" value="CLATHRIN HEAVY CHAIN"/>
    <property type="match status" value="1"/>
</dbReference>
<dbReference type="PANTHER" id="PTHR10292">
    <property type="entry name" value="CLATHRIN HEAVY CHAIN RELATED"/>
    <property type="match status" value="1"/>
</dbReference>
<feature type="region of interest" description="Disordered" evidence="1">
    <location>
        <begin position="1"/>
        <end position="34"/>
    </location>
</feature>
<organism evidence="2 3">
    <name type="scientific">Mycena maculata</name>
    <dbReference type="NCBI Taxonomy" id="230809"/>
    <lineage>
        <taxon>Eukaryota</taxon>
        <taxon>Fungi</taxon>
        <taxon>Dikarya</taxon>
        <taxon>Basidiomycota</taxon>
        <taxon>Agaricomycotina</taxon>
        <taxon>Agaricomycetes</taxon>
        <taxon>Agaricomycetidae</taxon>
        <taxon>Agaricales</taxon>
        <taxon>Marasmiineae</taxon>
        <taxon>Mycenaceae</taxon>
        <taxon>Mycena</taxon>
    </lineage>
</organism>
<dbReference type="EMBL" id="JARJLG010000105">
    <property type="protein sequence ID" value="KAJ7745002.1"/>
    <property type="molecule type" value="Genomic_DNA"/>
</dbReference>
<comment type="caution">
    <text evidence="2">The sequence shown here is derived from an EMBL/GenBank/DDBJ whole genome shotgun (WGS) entry which is preliminary data.</text>
</comment>
<dbReference type="Proteomes" id="UP001215280">
    <property type="component" value="Unassembled WGS sequence"/>
</dbReference>
<dbReference type="GO" id="GO:0032051">
    <property type="term" value="F:clathrin light chain binding"/>
    <property type="evidence" value="ECO:0007669"/>
    <property type="project" value="TreeGrafter"/>
</dbReference>
<dbReference type="GO" id="GO:0006898">
    <property type="term" value="P:receptor-mediated endocytosis"/>
    <property type="evidence" value="ECO:0007669"/>
    <property type="project" value="TreeGrafter"/>
</dbReference>
<keyword evidence="3" id="KW-1185">Reference proteome</keyword>
<dbReference type="GO" id="GO:0071439">
    <property type="term" value="C:clathrin complex"/>
    <property type="evidence" value="ECO:0007669"/>
    <property type="project" value="TreeGrafter"/>
</dbReference>
<evidence type="ECO:0000256" key="1">
    <source>
        <dbReference type="SAM" id="MobiDB-lite"/>
    </source>
</evidence>
<feature type="compositionally biased region" description="Basic and acidic residues" evidence="1">
    <location>
        <begin position="8"/>
        <end position="34"/>
    </location>
</feature>
<evidence type="ECO:0000313" key="2">
    <source>
        <dbReference type="EMBL" id="KAJ7745002.1"/>
    </source>
</evidence>
<protein>
    <submittedName>
        <fullName evidence="2">Uncharacterized protein</fullName>
    </submittedName>
</protein>